<dbReference type="GO" id="GO:0008652">
    <property type="term" value="P:amino acid biosynthetic process"/>
    <property type="evidence" value="ECO:0007669"/>
    <property type="project" value="UniProtKB-KW"/>
</dbReference>
<dbReference type="NCBIfam" id="TIGR01356">
    <property type="entry name" value="aroA"/>
    <property type="match status" value="1"/>
</dbReference>
<dbReference type="InterPro" id="IPR006264">
    <property type="entry name" value="EPSP_synthase"/>
</dbReference>
<dbReference type="InterPro" id="IPR036968">
    <property type="entry name" value="Enolpyruvate_Tfrase_sf"/>
</dbReference>
<dbReference type="PANTHER" id="PTHR21090:SF5">
    <property type="entry name" value="PENTAFUNCTIONAL AROM POLYPEPTIDE"/>
    <property type="match status" value="1"/>
</dbReference>
<dbReference type="InterPro" id="IPR013792">
    <property type="entry name" value="RNA3'P_cycl/enolpyr_Trfase_a/b"/>
</dbReference>
<evidence type="ECO:0000256" key="5">
    <source>
        <dbReference type="ARBA" id="ARBA00022679"/>
    </source>
</evidence>
<keyword evidence="5" id="KW-0808">Transferase</keyword>
<dbReference type="GO" id="GO:0009423">
    <property type="term" value="P:chorismate biosynthetic process"/>
    <property type="evidence" value="ECO:0007669"/>
    <property type="project" value="UniProtKB-UniPathway"/>
</dbReference>
<dbReference type="PIRSF" id="PIRSF000505">
    <property type="entry name" value="EPSPS"/>
    <property type="match status" value="1"/>
</dbReference>
<evidence type="ECO:0000313" key="9">
    <source>
        <dbReference type="EMBL" id="CAB4654487.1"/>
    </source>
</evidence>
<dbReference type="Gene3D" id="3.65.10.10">
    <property type="entry name" value="Enolpyruvate transferase domain"/>
    <property type="match status" value="2"/>
</dbReference>
<proteinExistence type="inferred from homology"/>
<accession>A0A6J6KXF8</accession>
<protein>
    <recommendedName>
        <fullName evidence="3">3-phosphoshikimate 1-carboxyvinyltransferase</fullName>
        <ecNumber evidence="3">2.5.1.19</ecNumber>
    </recommendedName>
</protein>
<dbReference type="PANTHER" id="PTHR21090">
    <property type="entry name" value="AROM/DEHYDROQUINATE SYNTHASE"/>
    <property type="match status" value="1"/>
</dbReference>
<evidence type="ECO:0000256" key="3">
    <source>
        <dbReference type="ARBA" id="ARBA00012450"/>
    </source>
</evidence>
<evidence type="ECO:0000256" key="4">
    <source>
        <dbReference type="ARBA" id="ARBA00022605"/>
    </source>
</evidence>
<gene>
    <name evidence="9" type="ORF">UFOPK2169_00986</name>
</gene>
<keyword evidence="4" id="KW-0028">Amino-acid biosynthesis</keyword>
<comment type="pathway">
    <text evidence="1">Metabolic intermediate biosynthesis; chorismate biosynthesis; chorismate from D-erythrose 4-phosphate and phosphoenolpyruvate: step 6/7.</text>
</comment>
<evidence type="ECO:0000256" key="7">
    <source>
        <dbReference type="ARBA" id="ARBA00044633"/>
    </source>
</evidence>
<keyword evidence="6" id="KW-0057">Aromatic amino acid biosynthesis</keyword>
<dbReference type="HAMAP" id="MF_00210">
    <property type="entry name" value="EPSP_synth"/>
    <property type="match status" value="1"/>
</dbReference>
<comment type="catalytic activity">
    <reaction evidence="7">
        <text>3-phosphoshikimate + phosphoenolpyruvate = 5-O-(1-carboxyvinyl)-3-phosphoshikimate + phosphate</text>
        <dbReference type="Rhea" id="RHEA:21256"/>
        <dbReference type="ChEBI" id="CHEBI:43474"/>
        <dbReference type="ChEBI" id="CHEBI:57701"/>
        <dbReference type="ChEBI" id="CHEBI:58702"/>
        <dbReference type="ChEBI" id="CHEBI:145989"/>
        <dbReference type="EC" id="2.5.1.19"/>
    </reaction>
    <physiologicalReaction direction="left-to-right" evidence="7">
        <dbReference type="Rhea" id="RHEA:21257"/>
    </physiologicalReaction>
</comment>
<evidence type="ECO:0000259" key="8">
    <source>
        <dbReference type="Pfam" id="PF00275"/>
    </source>
</evidence>
<comment type="similarity">
    <text evidence="2">Belongs to the EPSP synthase family.</text>
</comment>
<dbReference type="UniPathway" id="UPA00053">
    <property type="reaction ID" value="UER00089"/>
</dbReference>
<dbReference type="EC" id="2.5.1.19" evidence="3"/>
<evidence type="ECO:0000256" key="6">
    <source>
        <dbReference type="ARBA" id="ARBA00023141"/>
    </source>
</evidence>
<dbReference type="AlphaFoldDB" id="A0A6J6KXF8"/>
<dbReference type="Pfam" id="PF00275">
    <property type="entry name" value="EPSP_synthase"/>
    <property type="match status" value="1"/>
</dbReference>
<dbReference type="GO" id="GO:0003866">
    <property type="term" value="F:3-phosphoshikimate 1-carboxyvinyltransferase activity"/>
    <property type="evidence" value="ECO:0007669"/>
    <property type="project" value="UniProtKB-EC"/>
</dbReference>
<dbReference type="EMBL" id="CAEZWE010000037">
    <property type="protein sequence ID" value="CAB4654487.1"/>
    <property type="molecule type" value="Genomic_DNA"/>
</dbReference>
<dbReference type="SUPFAM" id="SSF55205">
    <property type="entry name" value="EPT/RTPC-like"/>
    <property type="match status" value="1"/>
</dbReference>
<evidence type="ECO:0000256" key="2">
    <source>
        <dbReference type="ARBA" id="ARBA00009948"/>
    </source>
</evidence>
<evidence type="ECO:0000256" key="1">
    <source>
        <dbReference type="ARBA" id="ARBA00004811"/>
    </source>
</evidence>
<organism evidence="9">
    <name type="scientific">freshwater metagenome</name>
    <dbReference type="NCBI Taxonomy" id="449393"/>
    <lineage>
        <taxon>unclassified sequences</taxon>
        <taxon>metagenomes</taxon>
        <taxon>ecological metagenomes</taxon>
    </lineage>
</organism>
<feature type="domain" description="Enolpyruvate transferase" evidence="8">
    <location>
        <begin position="10"/>
        <end position="416"/>
    </location>
</feature>
<sequence length="427" mass="45014">MSIARFSPPPGPLNVVMGVPGSKSIANRALVCAMLTDGVSQIRGLPDGDDTEVVLKVLREMSVLTASDDGYAIRGNPHASLPGIVDAQLAGTSSRFLTAVAALSHTFTVIDGAEPLRSRPMGDLHDALVQLGAKIEPLGDPGHLPVSVSGGAITGGRISMKADVSSQFVSALMLIAPYFSDGLTIELQGPQVSSSYIAMTARVMASFGVSVVMSEHRIEVPHMRYQPCEYVVEPDFSSAAFPIVALLLRGGELRIRDLALAMHQGDAAILDIARSMGASWHQVDNDIVIACPTGAHVDSLSLGMADCSDLVPAVAVAMTHCVGEGSINDVGFIRNKESDRLGDVAAELLKTGAIVAVESDGLSLRGRPKFTSALLGTHHDHRLAMSFALLSLLDASILVDSPEVVSKSWPHYFEDMADILGPVHIEN</sequence>
<reference evidence="9" key="1">
    <citation type="submission" date="2020-05" db="EMBL/GenBank/DDBJ databases">
        <authorList>
            <person name="Chiriac C."/>
            <person name="Salcher M."/>
            <person name="Ghai R."/>
            <person name="Kavagutti S V."/>
        </authorList>
    </citation>
    <scope>NUCLEOTIDE SEQUENCE</scope>
</reference>
<dbReference type="InterPro" id="IPR001986">
    <property type="entry name" value="Enolpyruvate_Tfrase_dom"/>
</dbReference>
<dbReference type="CDD" id="cd01556">
    <property type="entry name" value="EPSP_synthase"/>
    <property type="match status" value="1"/>
</dbReference>
<dbReference type="GO" id="GO:0009073">
    <property type="term" value="P:aromatic amino acid family biosynthetic process"/>
    <property type="evidence" value="ECO:0007669"/>
    <property type="project" value="UniProtKB-KW"/>
</dbReference>
<dbReference type="PROSITE" id="PS00104">
    <property type="entry name" value="EPSP_SYNTHASE_1"/>
    <property type="match status" value="1"/>
</dbReference>
<dbReference type="InterPro" id="IPR023193">
    <property type="entry name" value="EPSP_synthase_CS"/>
</dbReference>
<name>A0A6J6KXF8_9ZZZZ</name>